<accession>A0A1C3N166</accession>
<dbReference type="Proteomes" id="UP000199393">
    <property type="component" value="Chromosome I"/>
</dbReference>
<organism evidence="1 2">
    <name type="scientific">Micromonospora krabiensis</name>
    <dbReference type="NCBI Taxonomy" id="307121"/>
    <lineage>
        <taxon>Bacteria</taxon>
        <taxon>Bacillati</taxon>
        <taxon>Actinomycetota</taxon>
        <taxon>Actinomycetes</taxon>
        <taxon>Micromonosporales</taxon>
        <taxon>Micromonosporaceae</taxon>
        <taxon>Micromonospora</taxon>
    </lineage>
</organism>
<sequence>MPEIFQMDRVDRIADVLYGVAVAEGLIGYGPLGRRVGLQANFLSQPLAQVSERAAERNEPIWSALVVGKETGRPHEGFYALARRLRSEYANLDDEVLWQKECERCYAAAR</sequence>
<evidence type="ECO:0000313" key="1">
    <source>
        <dbReference type="EMBL" id="SBV26305.1"/>
    </source>
</evidence>
<gene>
    <name evidence="1" type="ORF">GA0070620_1792</name>
</gene>
<proteinExistence type="predicted"/>
<evidence type="ECO:0000313" key="2">
    <source>
        <dbReference type="Proteomes" id="UP000199393"/>
    </source>
</evidence>
<dbReference type="AlphaFoldDB" id="A0A1C3N166"/>
<dbReference type="RefSeq" id="WP_091589423.1">
    <property type="nucleotide sequence ID" value="NZ_JBHRWG010000003.1"/>
</dbReference>
<name>A0A1C3N166_9ACTN</name>
<protein>
    <submittedName>
        <fullName evidence="1">Uncharacterized protein</fullName>
    </submittedName>
</protein>
<keyword evidence="2" id="KW-1185">Reference proteome</keyword>
<dbReference type="OrthoDB" id="3381423at2"/>
<dbReference type="EMBL" id="LT598496">
    <property type="protein sequence ID" value="SBV26305.1"/>
    <property type="molecule type" value="Genomic_DNA"/>
</dbReference>
<reference evidence="2" key="1">
    <citation type="submission" date="2016-06" db="EMBL/GenBank/DDBJ databases">
        <authorList>
            <person name="Varghese N."/>
            <person name="Submissions Spin"/>
        </authorList>
    </citation>
    <scope>NUCLEOTIDE SEQUENCE [LARGE SCALE GENOMIC DNA]</scope>
    <source>
        <strain evidence="2">DSM 45344</strain>
    </source>
</reference>